<evidence type="ECO:0000313" key="7">
    <source>
        <dbReference type="EMBL" id="RIH74478.1"/>
    </source>
</evidence>
<evidence type="ECO:0000313" key="8">
    <source>
        <dbReference type="Proteomes" id="UP000266089"/>
    </source>
</evidence>
<evidence type="ECO:0000256" key="3">
    <source>
        <dbReference type="ARBA" id="ARBA00022729"/>
    </source>
</evidence>
<dbReference type="GO" id="GO:0030313">
    <property type="term" value="C:cell envelope"/>
    <property type="evidence" value="ECO:0007669"/>
    <property type="project" value="UniProtKB-SubCell"/>
</dbReference>
<dbReference type="Pfam" id="PF04234">
    <property type="entry name" value="CopC"/>
    <property type="match status" value="1"/>
</dbReference>
<dbReference type="SUPFAM" id="SSF81296">
    <property type="entry name" value="E set domains"/>
    <property type="match status" value="2"/>
</dbReference>
<dbReference type="InterPro" id="IPR014756">
    <property type="entry name" value="Ig_E-set"/>
</dbReference>
<feature type="signal peptide" evidence="5">
    <location>
        <begin position="1"/>
        <end position="21"/>
    </location>
</feature>
<dbReference type="AlphaFoldDB" id="A0A399DTL1"/>
<gene>
    <name evidence="7" type="primary">ycnJ</name>
    <name evidence="7" type="ORF">Mcate_02701</name>
</gene>
<accession>A0A399DTL1</accession>
<reference evidence="7 8" key="1">
    <citation type="submission" date="2018-08" db="EMBL/GenBank/DDBJ databases">
        <title>Meiothermus cateniformans JCM 15151 genome sequencing project.</title>
        <authorList>
            <person name="Da Costa M.S."/>
            <person name="Albuquerque L."/>
            <person name="Raposo P."/>
            <person name="Froufe H.J.C."/>
            <person name="Barroso C.S."/>
            <person name="Egas C."/>
        </authorList>
    </citation>
    <scope>NUCLEOTIDE SEQUENCE [LARGE SCALE GENOMIC DNA]</scope>
    <source>
        <strain evidence="7 8">JCM 15151</strain>
    </source>
</reference>
<name>A0A399DTL1_9DEIN</name>
<dbReference type="GO" id="GO:0005886">
    <property type="term" value="C:plasma membrane"/>
    <property type="evidence" value="ECO:0007669"/>
    <property type="project" value="TreeGrafter"/>
</dbReference>
<feature type="chain" id="PRO_5017235948" evidence="5">
    <location>
        <begin position="22"/>
        <end position="148"/>
    </location>
</feature>
<sequence length="148" mass="16194">MRAFWMLAATLALAGVAHAHAYLVSSSPAENALLRRPPGEVRLSFTEAVELRFSHFAVYALEVPNERWRDVRWLQEQAKALAEKALSAGGVKPAGRVDAGLKTQARTAENVLIALKPDLGPGAYVVLWRVLSVDSHTTQGFFVFVVEP</sequence>
<keyword evidence="4" id="KW-0186">Copper</keyword>
<dbReference type="Gene3D" id="2.60.40.1220">
    <property type="match status" value="1"/>
</dbReference>
<organism evidence="7 8">
    <name type="scientific">Meiothermus taiwanensis</name>
    <dbReference type="NCBI Taxonomy" id="172827"/>
    <lineage>
        <taxon>Bacteria</taxon>
        <taxon>Thermotogati</taxon>
        <taxon>Deinococcota</taxon>
        <taxon>Deinococci</taxon>
        <taxon>Thermales</taxon>
        <taxon>Thermaceae</taxon>
        <taxon>Meiothermus</taxon>
    </lineage>
</organism>
<dbReference type="InterPro" id="IPR032694">
    <property type="entry name" value="CopC/D"/>
</dbReference>
<dbReference type="PANTHER" id="PTHR34820:SF4">
    <property type="entry name" value="INNER MEMBRANE PROTEIN YEBZ"/>
    <property type="match status" value="1"/>
</dbReference>
<dbReference type="GO" id="GO:0006825">
    <property type="term" value="P:copper ion transport"/>
    <property type="evidence" value="ECO:0007669"/>
    <property type="project" value="InterPro"/>
</dbReference>
<evidence type="ECO:0000256" key="4">
    <source>
        <dbReference type="ARBA" id="ARBA00023008"/>
    </source>
</evidence>
<dbReference type="InterPro" id="IPR014755">
    <property type="entry name" value="Cu-Rt/internalin_Ig-like"/>
</dbReference>
<dbReference type="OrthoDB" id="26014at2"/>
<feature type="domain" description="CopC" evidence="6">
    <location>
        <begin position="20"/>
        <end position="146"/>
    </location>
</feature>
<keyword evidence="2" id="KW-0479">Metal-binding</keyword>
<evidence type="ECO:0000256" key="2">
    <source>
        <dbReference type="ARBA" id="ARBA00022723"/>
    </source>
</evidence>
<dbReference type="GO" id="GO:0046688">
    <property type="term" value="P:response to copper ion"/>
    <property type="evidence" value="ECO:0007669"/>
    <property type="project" value="InterPro"/>
</dbReference>
<protein>
    <submittedName>
        <fullName evidence="7">Copper transport protein YcnJ</fullName>
    </submittedName>
</protein>
<keyword evidence="3 5" id="KW-0732">Signal</keyword>
<dbReference type="EMBL" id="QWKX01000112">
    <property type="protein sequence ID" value="RIH74478.1"/>
    <property type="molecule type" value="Genomic_DNA"/>
</dbReference>
<dbReference type="GO" id="GO:0042597">
    <property type="term" value="C:periplasmic space"/>
    <property type="evidence" value="ECO:0007669"/>
    <property type="project" value="InterPro"/>
</dbReference>
<comment type="caution">
    <text evidence="7">The sequence shown here is derived from an EMBL/GenBank/DDBJ whole genome shotgun (WGS) entry which is preliminary data.</text>
</comment>
<dbReference type="RefSeq" id="WP_027886910.1">
    <property type="nucleotide sequence ID" value="NZ_JBHSXZ010000002.1"/>
</dbReference>
<proteinExistence type="predicted"/>
<dbReference type="GO" id="GO:0005507">
    <property type="term" value="F:copper ion binding"/>
    <property type="evidence" value="ECO:0007669"/>
    <property type="project" value="InterPro"/>
</dbReference>
<evidence type="ECO:0000259" key="6">
    <source>
        <dbReference type="Pfam" id="PF04234"/>
    </source>
</evidence>
<evidence type="ECO:0000256" key="5">
    <source>
        <dbReference type="SAM" id="SignalP"/>
    </source>
</evidence>
<dbReference type="InterPro" id="IPR007348">
    <property type="entry name" value="CopC_dom"/>
</dbReference>
<dbReference type="PANTHER" id="PTHR34820">
    <property type="entry name" value="INNER MEMBRANE PROTEIN YEBZ"/>
    <property type="match status" value="1"/>
</dbReference>
<evidence type="ECO:0000256" key="1">
    <source>
        <dbReference type="ARBA" id="ARBA00004196"/>
    </source>
</evidence>
<comment type="subcellular location">
    <subcellularLocation>
        <location evidence="1">Cell envelope</location>
    </subcellularLocation>
</comment>
<dbReference type="Proteomes" id="UP000266089">
    <property type="component" value="Unassembled WGS sequence"/>
</dbReference>